<keyword evidence="8 10" id="KW-0472">Membrane</keyword>
<keyword evidence="7 10" id="KW-0443">Lipid metabolism</keyword>
<sequence length="514" mass="58077">MDQNIKNEDRSDIQSFFAGKKIFITGATGFLGSVLLEKLLRSCPDIHSIYILIRAKRGKDVDARLEKMLSSELFCGIGPKTRKKLIPVEGDVALDRLGLSAESEAALAKEVDVVFHVAASTNFGAHLRQALTINYHGTRRVIELSEKMKNLEVFVHVSTAYCNANVRGKIKEEVYPSWIDGNELTEMVEKMSDEYVTQNTKDLLGGHPNTYAFTKLLSENHLYNRRTSVPVAIIRPSVVLGTMKEPIPGWVENVQNGGVAFIAGAGKGVFRTIMGDHTKISDIVPCDTVANMSIAAAWDVFTQGKNTFKVYHCTSGLDNPITLDSYCKLTIQKVIEYPCKEVLWYPSAKCRMNPLRTSFFVLLYHLLPALFLHIMERCNGKNRPIISYQQKFIRGMMYVSFFAKRNWHFETRNAKALMERMSAKDADLFDCDITKIDWPSYIETCVLGVRHFYHRDSPKTLRRAKVSMKILRFIHCAAYAFIFFVAHYLLSLTGLGVGQCLFGAAAVLTFFIWV</sequence>
<evidence type="ECO:0000313" key="13">
    <source>
        <dbReference type="EMBL" id="KAL0280986.1"/>
    </source>
</evidence>
<keyword evidence="4 10" id="KW-0812">Transmembrane</keyword>
<dbReference type="AlphaFoldDB" id="A0AAW2IGG5"/>
<evidence type="ECO:0000256" key="7">
    <source>
        <dbReference type="ARBA" id="ARBA00023098"/>
    </source>
</evidence>
<dbReference type="CDD" id="cd09071">
    <property type="entry name" value="FAR_C"/>
    <property type="match status" value="1"/>
</dbReference>
<keyword evidence="10" id="KW-0560">Oxidoreductase</keyword>
<feature type="domain" description="Fatty acyl-CoA reductase C-terminal" evidence="11">
    <location>
        <begin position="364"/>
        <end position="455"/>
    </location>
</feature>
<keyword evidence="5 10" id="KW-0521">NADP</keyword>
<dbReference type="InterPro" id="IPR033640">
    <property type="entry name" value="FAR_C"/>
</dbReference>
<feature type="transmembrane region" description="Helical" evidence="10">
    <location>
        <begin position="357"/>
        <end position="375"/>
    </location>
</feature>
<evidence type="ECO:0000256" key="10">
    <source>
        <dbReference type="RuleBase" id="RU363097"/>
    </source>
</evidence>
<evidence type="ECO:0000256" key="4">
    <source>
        <dbReference type="ARBA" id="ARBA00022692"/>
    </source>
</evidence>
<gene>
    <name evidence="13" type="ORF">PYX00_002122</name>
</gene>
<dbReference type="GO" id="GO:0035336">
    <property type="term" value="P:long-chain fatty-acyl-CoA metabolic process"/>
    <property type="evidence" value="ECO:0007669"/>
    <property type="project" value="TreeGrafter"/>
</dbReference>
<comment type="catalytic activity">
    <reaction evidence="9 10">
        <text>a long-chain fatty acyl-CoA + 2 NADPH + 2 H(+) = a long-chain primary fatty alcohol + 2 NADP(+) + CoA</text>
        <dbReference type="Rhea" id="RHEA:52716"/>
        <dbReference type="ChEBI" id="CHEBI:15378"/>
        <dbReference type="ChEBI" id="CHEBI:57287"/>
        <dbReference type="ChEBI" id="CHEBI:57783"/>
        <dbReference type="ChEBI" id="CHEBI:58349"/>
        <dbReference type="ChEBI" id="CHEBI:77396"/>
        <dbReference type="ChEBI" id="CHEBI:83139"/>
        <dbReference type="EC" id="1.2.1.84"/>
    </reaction>
</comment>
<proteinExistence type="inferred from homology"/>
<dbReference type="InterPro" id="IPR036291">
    <property type="entry name" value="NAD(P)-bd_dom_sf"/>
</dbReference>
<evidence type="ECO:0000256" key="9">
    <source>
        <dbReference type="ARBA" id="ARBA00052530"/>
    </source>
</evidence>
<dbReference type="PANTHER" id="PTHR11011:SF116">
    <property type="entry name" value="FATTY ACYL-COA REDUCTASE CG5065-RELATED"/>
    <property type="match status" value="1"/>
</dbReference>
<comment type="similarity">
    <text evidence="2 10">Belongs to the fatty acyl-CoA reductase family.</text>
</comment>
<evidence type="ECO:0000259" key="12">
    <source>
        <dbReference type="Pfam" id="PF07993"/>
    </source>
</evidence>
<dbReference type="EMBL" id="JARGDH010000001">
    <property type="protein sequence ID" value="KAL0280986.1"/>
    <property type="molecule type" value="Genomic_DNA"/>
</dbReference>
<dbReference type="EC" id="1.2.1.84" evidence="10"/>
<keyword evidence="6 10" id="KW-1133">Transmembrane helix</keyword>
<dbReference type="FunFam" id="3.40.50.720:FF:000143">
    <property type="entry name" value="Fatty acyl-CoA reductase"/>
    <property type="match status" value="1"/>
</dbReference>
<dbReference type="PANTHER" id="PTHR11011">
    <property type="entry name" value="MALE STERILITY PROTEIN 2-RELATED"/>
    <property type="match status" value="1"/>
</dbReference>
<feature type="transmembrane region" description="Helical" evidence="10">
    <location>
        <begin position="470"/>
        <end position="490"/>
    </location>
</feature>
<dbReference type="GO" id="GO:0102965">
    <property type="term" value="F:alcohol-forming long-chain fatty acyl-CoA reductase activity"/>
    <property type="evidence" value="ECO:0007669"/>
    <property type="project" value="UniProtKB-EC"/>
</dbReference>
<protein>
    <recommendedName>
        <fullName evidence="10">Fatty acyl-CoA reductase</fullName>
        <ecNumber evidence="10">1.2.1.84</ecNumber>
    </recommendedName>
</protein>
<dbReference type="Pfam" id="PF07993">
    <property type="entry name" value="NAD_binding_4"/>
    <property type="match status" value="1"/>
</dbReference>
<evidence type="ECO:0000256" key="3">
    <source>
        <dbReference type="ARBA" id="ARBA00022516"/>
    </source>
</evidence>
<dbReference type="InterPro" id="IPR026055">
    <property type="entry name" value="FAR"/>
</dbReference>
<evidence type="ECO:0000259" key="11">
    <source>
        <dbReference type="Pfam" id="PF03015"/>
    </source>
</evidence>
<evidence type="ECO:0000256" key="1">
    <source>
        <dbReference type="ARBA" id="ARBA00004141"/>
    </source>
</evidence>
<evidence type="ECO:0000256" key="5">
    <source>
        <dbReference type="ARBA" id="ARBA00022857"/>
    </source>
</evidence>
<comment type="caution">
    <text evidence="13">The sequence shown here is derived from an EMBL/GenBank/DDBJ whole genome shotgun (WGS) entry which is preliminary data.</text>
</comment>
<comment type="function">
    <text evidence="10">Catalyzes the reduction of fatty acyl-CoA to fatty alcohols.</text>
</comment>
<feature type="transmembrane region" description="Helical" evidence="10">
    <location>
        <begin position="496"/>
        <end position="513"/>
    </location>
</feature>
<dbReference type="GO" id="GO:0080019">
    <property type="term" value="F:alcohol-forming very long-chain fatty acyl-CoA reductase activity"/>
    <property type="evidence" value="ECO:0007669"/>
    <property type="project" value="InterPro"/>
</dbReference>
<organism evidence="13">
    <name type="scientific">Menopon gallinae</name>
    <name type="common">poultry shaft louse</name>
    <dbReference type="NCBI Taxonomy" id="328185"/>
    <lineage>
        <taxon>Eukaryota</taxon>
        <taxon>Metazoa</taxon>
        <taxon>Ecdysozoa</taxon>
        <taxon>Arthropoda</taxon>
        <taxon>Hexapoda</taxon>
        <taxon>Insecta</taxon>
        <taxon>Pterygota</taxon>
        <taxon>Neoptera</taxon>
        <taxon>Paraneoptera</taxon>
        <taxon>Psocodea</taxon>
        <taxon>Troctomorpha</taxon>
        <taxon>Phthiraptera</taxon>
        <taxon>Amblycera</taxon>
        <taxon>Menoponidae</taxon>
        <taxon>Menopon</taxon>
    </lineage>
</organism>
<reference evidence="13" key="1">
    <citation type="journal article" date="2024" name="Gigascience">
        <title>Chromosome-level genome of the poultry shaft louse Menopon gallinae provides insight into the host-switching and adaptive evolution of parasitic lice.</title>
        <authorList>
            <person name="Xu Y."/>
            <person name="Ma L."/>
            <person name="Liu S."/>
            <person name="Liang Y."/>
            <person name="Liu Q."/>
            <person name="He Z."/>
            <person name="Tian L."/>
            <person name="Duan Y."/>
            <person name="Cai W."/>
            <person name="Li H."/>
            <person name="Song F."/>
        </authorList>
    </citation>
    <scope>NUCLEOTIDE SEQUENCE</scope>
    <source>
        <strain evidence="13">Cailab_2023a</strain>
    </source>
</reference>
<dbReference type="Pfam" id="PF03015">
    <property type="entry name" value="Sterile"/>
    <property type="match status" value="1"/>
</dbReference>
<dbReference type="GO" id="GO:0005777">
    <property type="term" value="C:peroxisome"/>
    <property type="evidence" value="ECO:0007669"/>
    <property type="project" value="TreeGrafter"/>
</dbReference>
<keyword evidence="3 10" id="KW-0444">Lipid biosynthesis</keyword>
<dbReference type="InterPro" id="IPR013120">
    <property type="entry name" value="FAR_NAD-bd"/>
</dbReference>
<dbReference type="SUPFAM" id="SSF51735">
    <property type="entry name" value="NAD(P)-binding Rossmann-fold domains"/>
    <property type="match status" value="1"/>
</dbReference>
<accession>A0AAW2IGG5</accession>
<evidence type="ECO:0000256" key="2">
    <source>
        <dbReference type="ARBA" id="ARBA00005928"/>
    </source>
</evidence>
<evidence type="ECO:0000256" key="8">
    <source>
        <dbReference type="ARBA" id="ARBA00023136"/>
    </source>
</evidence>
<comment type="subcellular location">
    <subcellularLocation>
        <location evidence="1">Membrane</location>
        <topology evidence="1">Multi-pass membrane protein</topology>
    </subcellularLocation>
</comment>
<name>A0AAW2IGG5_9NEOP</name>
<feature type="domain" description="Thioester reductase (TE)" evidence="12">
    <location>
        <begin position="24"/>
        <end position="292"/>
    </location>
</feature>
<dbReference type="Gene3D" id="3.40.50.720">
    <property type="entry name" value="NAD(P)-binding Rossmann-like Domain"/>
    <property type="match status" value="1"/>
</dbReference>
<dbReference type="GO" id="GO:0016020">
    <property type="term" value="C:membrane"/>
    <property type="evidence" value="ECO:0007669"/>
    <property type="project" value="UniProtKB-SubCell"/>
</dbReference>
<evidence type="ECO:0000256" key="6">
    <source>
        <dbReference type="ARBA" id="ARBA00022989"/>
    </source>
</evidence>
<dbReference type="CDD" id="cd05236">
    <property type="entry name" value="FAR-N_SDR_e"/>
    <property type="match status" value="1"/>
</dbReference>